<comment type="caution">
    <text evidence="1">The sequence shown here is derived from an EMBL/GenBank/DDBJ whole genome shotgun (WGS) entry which is preliminary data.</text>
</comment>
<keyword evidence="2" id="KW-1185">Reference proteome</keyword>
<accession>A0ABN7WJG1</accession>
<evidence type="ECO:0000313" key="2">
    <source>
        <dbReference type="Proteomes" id="UP000789901"/>
    </source>
</evidence>
<feature type="non-terminal residue" evidence="1">
    <location>
        <position position="1"/>
    </location>
</feature>
<dbReference type="EMBL" id="CAJVQB010048197">
    <property type="protein sequence ID" value="CAG8833864.1"/>
    <property type="molecule type" value="Genomic_DNA"/>
</dbReference>
<proteinExistence type="predicted"/>
<reference evidence="1 2" key="1">
    <citation type="submission" date="2021-06" db="EMBL/GenBank/DDBJ databases">
        <authorList>
            <person name="Kallberg Y."/>
            <person name="Tangrot J."/>
            <person name="Rosling A."/>
        </authorList>
    </citation>
    <scope>NUCLEOTIDE SEQUENCE [LARGE SCALE GENOMIC DNA]</scope>
    <source>
        <strain evidence="1 2">120-4 pot B 10/14</strain>
    </source>
</reference>
<evidence type="ECO:0000313" key="1">
    <source>
        <dbReference type="EMBL" id="CAG8833864.1"/>
    </source>
</evidence>
<dbReference type="Proteomes" id="UP000789901">
    <property type="component" value="Unassembled WGS sequence"/>
</dbReference>
<protein>
    <submittedName>
        <fullName evidence="1">44885_t:CDS:1</fullName>
    </submittedName>
</protein>
<gene>
    <name evidence="1" type="ORF">GMARGA_LOCUS31764</name>
</gene>
<name>A0ABN7WJG1_GIGMA</name>
<organism evidence="1 2">
    <name type="scientific">Gigaspora margarita</name>
    <dbReference type="NCBI Taxonomy" id="4874"/>
    <lineage>
        <taxon>Eukaryota</taxon>
        <taxon>Fungi</taxon>
        <taxon>Fungi incertae sedis</taxon>
        <taxon>Mucoromycota</taxon>
        <taxon>Glomeromycotina</taxon>
        <taxon>Glomeromycetes</taxon>
        <taxon>Diversisporales</taxon>
        <taxon>Gigasporaceae</taxon>
        <taxon>Gigaspora</taxon>
    </lineage>
</organism>
<sequence>IDSDFIDYNEFLDNKIQIDKLIFSTTKKFADQIQNKSDKLNLEMKLGKILLDILSDSIYKYEFNISKAEYHIKFFDKFDKICQKYKNMFPNFINTNSIIYLNY</sequence>